<keyword evidence="3 9" id="KW-0238">DNA-binding</keyword>
<name>A0A1Q3BWI4_CEPFO</name>
<feature type="domain" description="Homeobox" evidence="13">
    <location>
        <begin position="28"/>
        <end position="88"/>
    </location>
</feature>
<dbReference type="InterPro" id="IPR001356">
    <property type="entry name" value="HD"/>
</dbReference>
<dbReference type="PRINTS" id="PR00031">
    <property type="entry name" value="HTHREPRESSR"/>
</dbReference>
<protein>
    <recommendedName>
        <fullName evidence="11">Homeobox-leucine zipper protein</fullName>
    </recommendedName>
    <alternativeName>
        <fullName evidence="11">HD-ZIP protein</fullName>
    </alternativeName>
    <alternativeName>
        <fullName evidence="11">Homeodomain transcription factor</fullName>
    </alternativeName>
</protein>
<evidence type="ECO:0000256" key="7">
    <source>
        <dbReference type="ARBA" id="ARBA00025748"/>
    </source>
</evidence>
<dbReference type="FunCoup" id="A0A1Q3BWI4">
    <property type="interactions" value="363"/>
</dbReference>
<evidence type="ECO:0000259" key="13">
    <source>
        <dbReference type="PROSITE" id="PS50071"/>
    </source>
</evidence>
<feature type="compositionally biased region" description="Basic residues" evidence="12">
    <location>
        <begin position="24"/>
        <end position="33"/>
    </location>
</feature>
<feature type="compositionally biased region" description="Polar residues" evidence="12">
    <location>
        <begin position="11"/>
        <end position="22"/>
    </location>
</feature>
<keyword evidence="15" id="KW-1185">Reference proteome</keyword>
<dbReference type="GO" id="GO:0009414">
    <property type="term" value="P:response to water deprivation"/>
    <property type="evidence" value="ECO:0007669"/>
    <property type="project" value="UniProtKB-ARBA"/>
</dbReference>
<dbReference type="FunFam" id="1.10.10.60:FF:000293">
    <property type="entry name" value="Homeobox-leucine zipper protein ATHB-7"/>
    <property type="match status" value="1"/>
</dbReference>
<sequence length="240" mass="27825">MLDGEEFSMGKTETFSSMNELTTTRKKKKKNKNIRRFSDEQIRSLELMFESESRLEPRKKLQLARDLGLQPRQVAIWFQNKRARWKSKKLERDYSVLRANFNSLASRFDALRKEKQALVVQLQKLNDVTQKPLEDEQCCGHDVPANSIDSELDDEGTTRWESEVKGNLSLKRTEHKAGVLSADDRSIKAEYFGLEDEPNLISMVEPAGSYLTSPEDWSNLDSDGLFDQSSASFQWWDFWS</sequence>
<evidence type="ECO:0000256" key="6">
    <source>
        <dbReference type="ARBA" id="ARBA00023242"/>
    </source>
</evidence>
<dbReference type="InterPro" id="IPR000047">
    <property type="entry name" value="HTH_motif"/>
</dbReference>
<feature type="region of interest" description="Disordered" evidence="12">
    <location>
        <begin position="1"/>
        <end position="33"/>
    </location>
</feature>
<dbReference type="EMBL" id="BDDD01000972">
    <property type="protein sequence ID" value="GAV72153.1"/>
    <property type="molecule type" value="Genomic_DNA"/>
</dbReference>
<dbReference type="Pfam" id="PF00046">
    <property type="entry name" value="Homeodomain"/>
    <property type="match status" value="1"/>
</dbReference>
<dbReference type="InParanoid" id="A0A1Q3BWI4"/>
<dbReference type="Pfam" id="PF02183">
    <property type="entry name" value="HALZ"/>
    <property type="match status" value="1"/>
</dbReference>
<dbReference type="OrthoDB" id="6159439at2759"/>
<dbReference type="GO" id="GO:0000976">
    <property type="term" value="F:transcription cis-regulatory region binding"/>
    <property type="evidence" value="ECO:0007669"/>
    <property type="project" value="UniProtKB-ARBA"/>
</dbReference>
<evidence type="ECO:0000313" key="14">
    <source>
        <dbReference type="EMBL" id="GAV72153.1"/>
    </source>
</evidence>
<reference evidence="15" key="1">
    <citation type="submission" date="2016-04" db="EMBL/GenBank/DDBJ databases">
        <title>Cephalotus genome sequencing.</title>
        <authorList>
            <person name="Fukushima K."/>
            <person name="Hasebe M."/>
            <person name="Fang X."/>
        </authorList>
    </citation>
    <scope>NUCLEOTIDE SEQUENCE [LARGE SCALE GENOMIC DNA]</scope>
    <source>
        <strain evidence="15">cv. St1</strain>
    </source>
</reference>
<comment type="function">
    <text evidence="11">Transcription factor.</text>
</comment>
<evidence type="ECO:0000256" key="9">
    <source>
        <dbReference type="PROSITE-ProRule" id="PRU00108"/>
    </source>
</evidence>
<comment type="caution">
    <text evidence="14">The sequence shown here is derived from an EMBL/GenBank/DDBJ whole genome shotgun (WGS) entry which is preliminary data.</text>
</comment>
<evidence type="ECO:0000313" key="15">
    <source>
        <dbReference type="Proteomes" id="UP000187406"/>
    </source>
</evidence>
<dbReference type="SMART" id="SM00389">
    <property type="entry name" value="HOX"/>
    <property type="match status" value="1"/>
</dbReference>
<keyword evidence="4 9" id="KW-0371">Homeobox</keyword>
<keyword evidence="5 11" id="KW-0804">Transcription</keyword>
<evidence type="ECO:0000256" key="12">
    <source>
        <dbReference type="SAM" id="MobiDB-lite"/>
    </source>
</evidence>
<comment type="subcellular location">
    <subcellularLocation>
        <location evidence="1 9 10">Nucleus</location>
    </subcellularLocation>
</comment>
<evidence type="ECO:0000256" key="11">
    <source>
        <dbReference type="RuleBase" id="RU369038"/>
    </source>
</evidence>
<dbReference type="GO" id="GO:0009737">
    <property type="term" value="P:response to abscisic acid"/>
    <property type="evidence" value="ECO:0007669"/>
    <property type="project" value="UniProtKB-ARBA"/>
</dbReference>
<dbReference type="InterPro" id="IPR003106">
    <property type="entry name" value="Leu_zip_homeo"/>
</dbReference>
<dbReference type="PANTHER" id="PTHR24326:SF604">
    <property type="entry name" value="HOMEOBOX-LEUCINE ZIPPER PROTEIN ATHB-7"/>
    <property type="match status" value="1"/>
</dbReference>
<dbReference type="InterPro" id="IPR045224">
    <property type="entry name" value="HDZip_class_I_plant"/>
</dbReference>
<dbReference type="SUPFAM" id="SSF46689">
    <property type="entry name" value="Homeodomain-like"/>
    <property type="match status" value="1"/>
</dbReference>
<keyword evidence="2 11" id="KW-0805">Transcription regulation</keyword>
<evidence type="ECO:0000256" key="1">
    <source>
        <dbReference type="ARBA" id="ARBA00004123"/>
    </source>
</evidence>
<dbReference type="PANTHER" id="PTHR24326">
    <property type="entry name" value="HOMEOBOX-LEUCINE ZIPPER PROTEIN"/>
    <property type="match status" value="1"/>
</dbReference>
<dbReference type="AlphaFoldDB" id="A0A1Q3BWI4"/>
<evidence type="ECO:0000256" key="2">
    <source>
        <dbReference type="ARBA" id="ARBA00023015"/>
    </source>
</evidence>
<evidence type="ECO:0000256" key="8">
    <source>
        <dbReference type="ARBA" id="ARBA00058361"/>
    </source>
</evidence>
<accession>A0A1Q3BWI4</accession>
<organism evidence="14 15">
    <name type="scientific">Cephalotus follicularis</name>
    <name type="common">Albany pitcher plant</name>
    <dbReference type="NCBI Taxonomy" id="3775"/>
    <lineage>
        <taxon>Eukaryota</taxon>
        <taxon>Viridiplantae</taxon>
        <taxon>Streptophyta</taxon>
        <taxon>Embryophyta</taxon>
        <taxon>Tracheophyta</taxon>
        <taxon>Spermatophyta</taxon>
        <taxon>Magnoliopsida</taxon>
        <taxon>eudicotyledons</taxon>
        <taxon>Gunneridae</taxon>
        <taxon>Pentapetalae</taxon>
        <taxon>rosids</taxon>
        <taxon>fabids</taxon>
        <taxon>Oxalidales</taxon>
        <taxon>Cephalotaceae</taxon>
        <taxon>Cephalotus</taxon>
    </lineage>
</organism>
<keyword evidence="6 9" id="KW-0539">Nucleus</keyword>
<dbReference type="Gene3D" id="1.10.10.60">
    <property type="entry name" value="Homeodomain-like"/>
    <property type="match status" value="1"/>
</dbReference>
<evidence type="ECO:0000256" key="10">
    <source>
        <dbReference type="RuleBase" id="RU000682"/>
    </source>
</evidence>
<comment type="similarity">
    <text evidence="7 11">Belongs to the HD-ZIP homeobox family. Class I subfamily.</text>
</comment>
<evidence type="ECO:0000256" key="4">
    <source>
        <dbReference type="ARBA" id="ARBA00023155"/>
    </source>
</evidence>
<feature type="DNA-binding region" description="Homeobox" evidence="9">
    <location>
        <begin position="30"/>
        <end position="89"/>
    </location>
</feature>
<gene>
    <name evidence="14" type="ORF">CFOL_v3_15642</name>
</gene>
<dbReference type="Proteomes" id="UP000187406">
    <property type="component" value="Unassembled WGS sequence"/>
</dbReference>
<dbReference type="GO" id="GO:0005634">
    <property type="term" value="C:nucleus"/>
    <property type="evidence" value="ECO:0007669"/>
    <property type="project" value="UniProtKB-SubCell"/>
</dbReference>
<dbReference type="InterPro" id="IPR017970">
    <property type="entry name" value="Homeobox_CS"/>
</dbReference>
<comment type="function">
    <text evidence="8">Probable transcription activator that may act as growth regulators in response to water deficit.</text>
</comment>
<dbReference type="CDD" id="cd00086">
    <property type="entry name" value="homeodomain"/>
    <property type="match status" value="1"/>
</dbReference>
<evidence type="ECO:0000256" key="5">
    <source>
        <dbReference type="ARBA" id="ARBA00023163"/>
    </source>
</evidence>
<dbReference type="InterPro" id="IPR009057">
    <property type="entry name" value="Homeodomain-like_sf"/>
</dbReference>
<dbReference type="PROSITE" id="PS00027">
    <property type="entry name" value="HOMEOBOX_1"/>
    <property type="match status" value="1"/>
</dbReference>
<dbReference type="GO" id="GO:0000981">
    <property type="term" value="F:DNA-binding transcription factor activity, RNA polymerase II-specific"/>
    <property type="evidence" value="ECO:0007669"/>
    <property type="project" value="UniProtKB-UniRule"/>
</dbReference>
<dbReference type="GO" id="GO:0045893">
    <property type="term" value="P:positive regulation of DNA-templated transcription"/>
    <property type="evidence" value="ECO:0007669"/>
    <property type="project" value="TreeGrafter"/>
</dbReference>
<dbReference type="PROSITE" id="PS50071">
    <property type="entry name" value="HOMEOBOX_2"/>
    <property type="match status" value="1"/>
</dbReference>
<proteinExistence type="inferred from homology"/>
<evidence type="ECO:0000256" key="3">
    <source>
        <dbReference type="ARBA" id="ARBA00023125"/>
    </source>
</evidence>
<feature type="region of interest" description="Disordered" evidence="12">
    <location>
        <begin position="136"/>
        <end position="156"/>
    </location>
</feature>